<accession>A0A401GEF2</accession>
<comment type="caution">
    <text evidence="2">The sequence shown here is derived from an EMBL/GenBank/DDBJ whole genome shotgun (WGS) entry which is preliminary data.</text>
</comment>
<keyword evidence="3" id="KW-1185">Reference proteome</keyword>
<organism evidence="2 3">
    <name type="scientific">Sparassis crispa</name>
    <dbReference type="NCBI Taxonomy" id="139825"/>
    <lineage>
        <taxon>Eukaryota</taxon>
        <taxon>Fungi</taxon>
        <taxon>Dikarya</taxon>
        <taxon>Basidiomycota</taxon>
        <taxon>Agaricomycotina</taxon>
        <taxon>Agaricomycetes</taxon>
        <taxon>Polyporales</taxon>
        <taxon>Sparassidaceae</taxon>
        <taxon>Sparassis</taxon>
    </lineage>
</organism>
<dbReference type="EMBL" id="BFAD01000003">
    <property type="protein sequence ID" value="GBE80559.1"/>
    <property type="molecule type" value="Genomic_DNA"/>
</dbReference>
<reference evidence="2 3" key="1">
    <citation type="journal article" date="2018" name="Sci. Rep.">
        <title>Genome sequence of the cauliflower mushroom Sparassis crispa (Hanabiratake) and its association with beneficial usage.</title>
        <authorList>
            <person name="Kiyama R."/>
            <person name="Furutani Y."/>
            <person name="Kawaguchi K."/>
            <person name="Nakanishi T."/>
        </authorList>
    </citation>
    <scope>NUCLEOTIDE SEQUENCE [LARGE SCALE GENOMIC DNA]</scope>
</reference>
<feature type="region of interest" description="Disordered" evidence="1">
    <location>
        <begin position="216"/>
        <end position="279"/>
    </location>
</feature>
<sequence length="339" mass="37500">MFPPVSDDALNAVNTACEYAAKVQGKKPRSPLKFTPGELLKRGDKYRDSSMRMLTTNRKIVDPVTHGVSHKEYDQLLSKRDELISYTTLEALQNRSKFKDYKNDEKELNRVLVRSSQRSCSKYIWREKNRQLWTNSAVSEEQESSNPSSSNTEDPEPRSPVDGTSSDQGLAGAEGTHATPHVKRNLLQTIKDLAHILNPFGDHHTVDEFHHRNGANSAIHETSPDNDGEGETSRDDRGQDEISRGGGDKGETIRDNNGVGETSRQADIEGETSSDNNAEYDATVSLCSFTSDNSAGPSGTTQAILSLDDYSRTSCDGQGFQGFQGFQGRQKDFFLDSRG</sequence>
<dbReference type="AlphaFoldDB" id="A0A401GEF2"/>
<protein>
    <submittedName>
        <fullName evidence="2">Uncharacterized protein</fullName>
    </submittedName>
</protein>
<proteinExistence type="predicted"/>
<evidence type="ECO:0000256" key="1">
    <source>
        <dbReference type="SAM" id="MobiDB-lite"/>
    </source>
</evidence>
<dbReference type="InParanoid" id="A0A401GEF2"/>
<feature type="compositionally biased region" description="Polar residues" evidence="1">
    <location>
        <begin position="259"/>
        <end position="277"/>
    </location>
</feature>
<feature type="compositionally biased region" description="Basic and acidic residues" evidence="1">
    <location>
        <begin position="231"/>
        <end position="254"/>
    </location>
</feature>
<name>A0A401GEF2_9APHY</name>
<evidence type="ECO:0000313" key="2">
    <source>
        <dbReference type="EMBL" id="GBE80559.1"/>
    </source>
</evidence>
<feature type="region of interest" description="Disordered" evidence="1">
    <location>
        <begin position="135"/>
        <end position="180"/>
    </location>
</feature>
<gene>
    <name evidence="2" type="ORF">SCP_0302740</name>
</gene>
<dbReference type="Proteomes" id="UP000287166">
    <property type="component" value="Unassembled WGS sequence"/>
</dbReference>
<dbReference type="RefSeq" id="XP_027611472.1">
    <property type="nucleotide sequence ID" value="XM_027755671.1"/>
</dbReference>
<evidence type="ECO:0000313" key="3">
    <source>
        <dbReference type="Proteomes" id="UP000287166"/>
    </source>
</evidence>
<dbReference type="GeneID" id="38777476"/>